<gene>
    <name evidence="6" type="ORF">UFOPK2761_02200</name>
</gene>
<evidence type="ECO:0000256" key="1">
    <source>
        <dbReference type="ARBA" id="ARBA00004141"/>
    </source>
</evidence>
<evidence type="ECO:0000256" key="2">
    <source>
        <dbReference type="ARBA" id="ARBA00022692"/>
    </source>
</evidence>
<dbReference type="PANTHER" id="PTHR43701:SF2">
    <property type="entry name" value="MEMBRANE TRANSPORTER PROTEIN YJNA-RELATED"/>
    <property type="match status" value="1"/>
</dbReference>
<feature type="transmembrane region" description="Helical" evidence="5">
    <location>
        <begin position="97"/>
        <end position="114"/>
    </location>
</feature>
<keyword evidence="3 5" id="KW-1133">Transmembrane helix</keyword>
<dbReference type="EMBL" id="CAEZYQ010000017">
    <property type="protein sequence ID" value="CAB4754408.1"/>
    <property type="molecule type" value="Genomic_DNA"/>
</dbReference>
<comment type="subcellular location">
    <subcellularLocation>
        <location evidence="1">Membrane</location>
        <topology evidence="1">Multi-pass membrane protein</topology>
    </subcellularLocation>
</comment>
<feature type="transmembrane region" description="Helical" evidence="5">
    <location>
        <begin position="225"/>
        <end position="244"/>
    </location>
</feature>
<dbReference type="PANTHER" id="PTHR43701">
    <property type="entry name" value="MEMBRANE TRANSPORTER PROTEIN MJ0441-RELATED"/>
    <property type="match status" value="1"/>
</dbReference>
<dbReference type="AlphaFoldDB" id="A0A6J6U572"/>
<evidence type="ECO:0000256" key="4">
    <source>
        <dbReference type="ARBA" id="ARBA00023136"/>
    </source>
</evidence>
<feature type="transmembrane region" description="Helical" evidence="5">
    <location>
        <begin position="73"/>
        <end position="91"/>
    </location>
</feature>
<evidence type="ECO:0000256" key="3">
    <source>
        <dbReference type="ARBA" id="ARBA00022989"/>
    </source>
</evidence>
<feature type="transmembrane region" description="Helical" evidence="5">
    <location>
        <begin position="195"/>
        <end position="213"/>
    </location>
</feature>
<feature type="transmembrane region" description="Helical" evidence="5">
    <location>
        <begin position="41"/>
        <end position="61"/>
    </location>
</feature>
<dbReference type="InterPro" id="IPR002781">
    <property type="entry name" value="TM_pro_TauE-like"/>
</dbReference>
<keyword evidence="2 5" id="KW-0812">Transmembrane</keyword>
<name>A0A6J6U572_9ZZZZ</name>
<accession>A0A6J6U572</accession>
<protein>
    <submittedName>
        <fullName evidence="6">Unannotated protein</fullName>
    </submittedName>
</protein>
<feature type="transmembrane region" description="Helical" evidence="5">
    <location>
        <begin position="158"/>
        <end position="183"/>
    </location>
</feature>
<sequence length="284" mass="28300">MLLVAIAAGLLIGLALGALGGGGSILAVPVLVYLLGQSPTQATTGSLVVVGLTSVVGAVAARRAGHVRLGRGVAFGLVATGGAVVGAVAAAAVPAEVLMVLFALLMLLVGALMVRRLRRHRESGLGPRPGLDDPIVGWTREGGRFGAFRCDCPRAAKLLVTATVVGLLTGFLGVGGGFVVVPALLLAFDLPMPDAVGTSLVVITVTSAVALAVRAGSGTVPDWTPVLVLTVVAAAGAVLGARVGHRVDAARLQAAFAVLVLVVAMYTAVRAVPDLLAAVPTWVA</sequence>
<organism evidence="6">
    <name type="scientific">freshwater metagenome</name>
    <dbReference type="NCBI Taxonomy" id="449393"/>
    <lineage>
        <taxon>unclassified sequences</taxon>
        <taxon>metagenomes</taxon>
        <taxon>ecological metagenomes</taxon>
    </lineage>
</organism>
<proteinExistence type="predicted"/>
<feature type="transmembrane region" description="Helical" evidence="5">
    <location>
        <begin position="250"/>
        <end position="269"/>
    </location>
</feature>
<dbReference type="Pfam" id="PF01925">
    <property type="entry name" value="TauE"/>
    <property type="match status" value="1"/>
</dbReference>
<reference evidence="6" key="1">
    <citation type="submission" date="2020-05" db="EMBL/GenBank/DDBJ databases">
        <authorList>
            <person name="Chiriac C."/>
            <person name="Salcher M."/>
            <person name="Ghai R."/>
            <person name="Kavagutti S V."/>
        </authorList>
    </citation>
    <scope>NUCLEOTIDE SEQUENCE</scope>
</reference>
<dbReference type="InterPro" id="IPR051598">
    <property type="entry name" value="TSUP/Inactive_protease-like"/>
</dbReference>
<keyword evidence="4 5" id="KW-0472">Membrane</keyword>
<evidence type="ECO:0000256" key="5">
    <source>
        <dbReference type="SAM" id="Phobius"/>
    </source>
</evidence>
<evidence type="ECO:0000313" key="6">
    <source>
        <dbReference type="EMBL" id="CAB4754408.1"/>
    </source>
</evidence>
<dbReference type="GO" id="GO:0016020">
    <property type="term" value="C:membrane"/>
    <property type="evidence" value="ECO:0007669"/>
    <property type="project" value="UniProtKB-SubCell"/>
</dbReference>